<reference evidence="1 2" key="1">
    <citation type="journal article" date="2022" name="Hortic Res">
        <title>A haplotype resolved chromosomal level avocado genome allows analysis of novel avocado genes.</title>
        <authorList>
            <person name="Nath O."/>
            <person name="Fletcher S.J."/>
            <person name="Hayward A."/>
            <person name="Shaw L.M."/>
            <person name="Masouleh A.K."/>
            <person name="Furtado A."/>
            <person name="Henry R.J."/>
            <person name="Mitter N."/>
        </authorList>
    </citation>
    <scope>NUCLEOTIDE SEQUENCE [LARGE SCALE GENOMIC DNA]</scope>
    <source>
        <strain evidence="2">cv. Hass</strain>
    </source>
</reference>
<evidence type="ECO:0000313" key="1">
    <source>
        <dbReference type="EMBL" id="KAJ8625189.1"/>
    </source>
</evidence>
<comment type="caution">
    <text evidence="1">The sequence shown here is derived from an EMBL/GenBank/DDBJ whole genome shotgun (WGS) entry which is preliminary data.</text>
</comment>
<evidence type="ECO:0000313" key="2">
    <source>
        <dbReference type="Proteomes" id="UP001234297"/>
    </source>
</evidence>
<organism evidence="1 2">
    <name type="scientific">Persea americana</name>
    <name type="common">Avocado</name>
    <dbReference type="NCBI Taxonomy" id="3435"/>
    <lineage>
        <taxon>Eukaryota</taxon>
        <taxon>Viridiplantae</taxon>
        <taxon>Streptophyta</taxon>
        <taxon>Embryophyta</taxon>
        <taxon>Tracheophyta</taxon>
        <taxon>Spermatophyta</taxon>
        <taxon>Magnoliopsida</taxon>
        <taxon>Magnoliidae</taxon>
        <taxon>Laurales</taxon>
        <taxon>Lauraceae</taxon>
        <taxon>Persea</taxon>
    </lineage>
</organism>
<accession>A0ACC2KVH2</accession>
<dbReference type="Proteomes" id="UP001234297">
    <property type="component" value="Chromosome 11"/>
</dbReference>
<sequence length="84" mass="9188">MVIFACSSRSPATQGVERWSPTDGSEIVQIWTIFSGEIEARSLCFALLPVSAPAAELKIHESSSLFSFTEKNMIYLCATKGQKS</sequence>
<name>A0ACC2KVH2_PERAE</name>
<keyword evidence="2" id="KW-1185">Reference proteome</keyword>
<protein>
    <submittedName>
        <fullName evidence="1">Uncharacterized protein</fullName>
    </submittedName>
</protein>
<proteinExistence type="predicted"/>
<gene>
    <name evidence="1" type="ORF">MRB53_033719</name>
</gene>
<dbReference type="EMBL" id="CM056819">
    <property type="protein sequence ID" value="KAJ8625189.1"/>
    <property type="molecule type" value="Genomic_DNA"/>
</dbReference>